<evidence type="ECO:0000313" key="3">
    <source>
        <dbReference type="Proteomes" id="UP000800035"/>
    </source>
</evidence>
<keyword evidence="1" id="KW-0472">Membrane</keyword>
<sequence>PEANPDAEPQSYTNNAPFSGAIYIVDPNGQQITTQNTKLCPNSASVSCGDINRWGWCCPNAYTCVSPGNSNGLIGCCPSGNTCGGAVAAAASTVTVNVQQTQTQNTVYVQQTQQPTQNTVPQATVFAGYCSTLTMSGPGLPTTRQGECGTILVVNEARRHLQAIGYGVGGILLLLHLALGRMF</sequence>
<dbReference type="EMBL" id="ML976990">
    <property type="protein sequence ID" value="KAF1957073.1"/>
    <property type="molecule type" value="Genomic_DNA"/>
</dbReference>
<feature type="transmembrane region" description="Helical" evidence="1">
    <location>
        <begin position="163"/>
        <end position="180"/>
    </location>
</feature>
<dbReference type="PANTHER" id="PTHR39599">
    <property type="entry name" value="GPI-ANCHORED PROTEIN (EUROFUNG)-RELATED-RELATED"/>
    <property type="match status" value="1"/>
</dbReference>
<dbReference type="OrthoDB" id="2426396at2759"/>
<evidence type="ECO:0000256" key="1">
    <source>
        <dbReference type="SAM" id="Phobius"/>
    </source>
</evidence>
<organism evidence="2 3">
    <name type="scientific">Byssothecium circinans</name>
    <dbReference type="NCBI Taxonomy" id="147558"/>
    <lineage>
        <taxon>Eukaryota</taxon>
        <taxon>Fungi</taxon>
        <taxon>Dikarya</taxon>
        <taxon>Ascomycota</taxon>
        <taxon>Pezizomycotina</taxon>
        <taxon>Dothideomycetes</taxon>
        <taxon>Pleosporomycetidae</taxon>
        <taxon>Pleosporales</taxon>
        <taxon>Massarineae</taxon>
        <taxon>Massarinaceae</taxon>
        <taxon>Byssothecium</taxon>
    </lineage>
</organism>
<keyword evidence="1" id="KW-1133">Transmembrane helix</keyword>
<feature type="non-terminal residue" evidence="2">
    <location>
        <position position="1"/>
    </location>
</feature>
<reference evidence="2" key="1">
    <citation type="journal article" date="2020" name="Stud. Mycol.">
        <title>101 Dothideomycetes genomes: a test case for predicting lifestyles and emergence of pathogens.</title>
        <authorList>
            <person name="Haridas S."/>
            <person name="Albert R."/>
            <person name="Binder M."/>
            <person name="Bloem J."/>
            <person name="Labutti K."/>
            <person name="Salamov A."/>
            <person name="Andreopoulos B."/>
            <person name="Baker S."/>
            <person name="Barry K."/>
            <person name="Bills G."/>
            <person name="Bluhm B."/>
            <person name="Cannon C."/>
            <person name="Castanera R."/>
            <person name="Culley D."/>
            <person name="Daum C."/>
            <person name="Ezra D."/>
            <person name="Gonzalez J."/>
            <person name="Henrissat B."/>
            <person name="Kuo A."/>
            <person name="Liang C."/>
            <person name="Lipzen A."/>
            <person name="Lutzoni F."/>
            <person name="Magnuson J."/>
            <person name="Mondo S."/>
            <person name="Nolan M."/>
            <person name="Ohm R."/>
            <person name="Pangilinan J."/>
            <person name="Park H.-J."/>
            <person name="Ramirez L."/>
            <person name="Alfaro M."/>
            <person name="Sun H."/>
            <person name="Tritt A."/>
            <person name="Yoshinaga Y."/>
            <person name="Zwiers L.-H."/>
            <person name="Turgeon B."/>
            <person name="Goodwin S."/>
            <person name="Spatafora J."/>
            <person name="Crous P."/>
            <person name="Grigoriev I."/>
        </authorList>
    </citation>
    <scope>NUCLEOTIDE SEQUENCE</scope>
    <source>
        <strain evidence="2">CBS 675.92</strain>
    </source>
</reference>
<dbReference type="AlphaFoldDB" id="A0A6A5TW01"/>
<feature type="non-terminal residue" evidence="2">
    <location>
        <position position="183"/>
    </location>
</feature>
<accession>A0A6A5TW01</accession>
<keyword evidence="3" id="KW-1185">Reference proteome</keyword>
<dbReference type="PANTHER" id="PTHR39599:SF1">
    <property type="entry name" value="GPI-ANCHORED PROTEIN (EUROFUNG)"/>
    <property type="match status" value="1"/>
</dbReference>
<gene>
    <name evidence="2" type="ORF">CC80DRAFT_379910</name>
</gene>
<proteinExistence type="predicted"/>
<keyword evidence="1" id="KW-0812">Transmembrane</keyword>
<evidence type="ECO:0000313" key="2">
    <source>
        <dbReference type="EMBL" id="KAF1957073.1"/>
    </source>
</evidence>
<protein>
    <submittedName>
        <fullName evidence="2">Uncharacterized protein</fullName>
    </submittedName>
</protein>
<dbReference type="Proteomes" id="UP000800035">
    <property type="component" value="Unassembled WGS sequence"/>
</dbReference>
<name>A0A6A5TW01_9PLEO</name>